<dbReference type="Gene3D" id="2.60.40.10">
    <property type="entry name" value="Immunoglobulins"/>
    <property type="match status" value="2"/>
</dbReference>
<dbReference type="PANTHER" id="PTHR11640:SF155">
    <property type="entry name" value="IG-LIKE DOMAIN-CONTAINING PROTEIN"/>
    <property type="match status" value="1"/>
</dbReference>
<evidence type="ECO:0000256" key="2">
    <source>
        <dbReference type="ARBA" id="ARBA00023136"/>
    </source>
</evidence>
<feature type="chain" id="PRO_5038527199" description="Ig-like domain-containing protein" evidence="6">
    <location>
        <begin position="18"/>
        <end position="238"/>
    </location>
</feature>
<evidence type="ECO:0000256" key="1">
    <source>
        <dbReference type="ARBA" id="ARBA00004479"/>
    </source>
</evidence>
<dbReference type="AlphaFoldDB" id="A0A9D4L230"/>
<dbReference type="EMBL" id="JAIWYP010000003">
    <property type="protein sequence ID" value="KAH3850430.1"/>
    <property type="molecule type" value="Genomic_DNA"/>
</dbReference>
<dbReference type="InterPro" id="IPR013783">
    <property type="entry name" value="Ig-like_fold"/>
</dbReference>
<dbReference type="InterPro" id="IPR007110">
    <property type="entry name" value="Ig-like_dom"/>
</dbReference>
<accession>A0A9D4L230</accession>
<evidence type="ECO:0000313" key="8">
    <source>
        <dbReference type="EMBL" id="KAH3850430.1"/>
    </source>
</evidence>
<feature type="domain" description="Ig-like" evidence="7">
    <location>
        <begin position="18"/>
        <end position="113"/>
    </location>
</feature>
<dbReference type="GO" id="GO:0098609">
    <property type="term" value="P:cell-cell adhesion"/>
    <property type="evidence" value="ECO:0007669"/>
    <property type="project" value="TreeGrafter"/>
</dbReference>
<keyword evidence="9" id="KW-1185">Reference proteome</keyword>
<comment type="subcellular location">
    <subcellularLocation>
        <location evidence="1">Membrane</location>
        <topology evidence="1">Single-pass type I membrane protein</topology>
    </subcellularLocation>
</comment>
<keyword evidence="2" id="KW-0472">Membrane</keyword>
<dbReference type="SMART" id="SM00409">
    <property type="entry name" value="IG"/>
    <property type="match status" value="1"/>
</dbReference>
<dbReference type="PANTHER" id="PTHR11640">
    <property type="entry name" value="NEPHRIN"/>
    <property type="match status" value="1"/>
</dbReference>
<keyword evidence="6" id="KW-0732">Signal</keyword>
<dbReference type="InterPro" id="IPR003599">
    <property type="entry name" value="Ig_sub"/>
</dbReference>
<feature type="domain" description="Ig-like" evidence="7">
    <location>
        <begin position="118"/>
        <end position="213"/>
    </location>
</feature>
<dbReference type="SUPFAM" id="SSF48726">
    <property type="entry name" value="Immunoglobulin"/>
    <property type="match status" value="2"/>
</dbReference>
<comment type="caution">
    <text evidence="8">The sequence shown here is derived from an EMBL/GenBank/DDBJ whole genome shotgun (WGS) entry which is preliminary data.</text>
</comment>
<dbReference type="Pfam" id="PF13927">
    <property type="entry name" value="Ig_3"/>
    <property type="match status" value="1"/>
</dbReference>
<evidence type="ECO:0000256" key="3">
    <source>
        <dbReference type="ARBA" id="ARBA00023157"/>
    </source>
</evidence>
<dbReference type="InterPro" id="IPR051275">
    <property type="entry name" value="Cell_adhesion_signaling"/>
</dbReference>
<reference evidence="8" key="1">
    <citation type="journal article" date="2019" name="bioRxiv">
        <title>The Genome of the Zebra Mussel, Dreissena polymorpha: A Resource for Invasive Species Research.</title>
        <authorList>
            <person name="McCartney M.A."/>
            <person name="Auch B."/>
            <person name="Kono T."/>
            <person name="Mallez S."/>
            <person name="Zhang Y."/>
            <person name="Obille A."/>
            <person name="Becker A."/>
            <person name="Abrahante J.E."/>
            <person name="Garbe J."/>
            <person name="Badalamenti J.P."/>
            <person name="Herman A."/>
            <person name="Mangelson H."/>
            <person name="Liachko I."/>
            <person name="Sullivan S."/>
            <person name="Sone E.D."/>
            <person name="Koren S."/>
            <person name="Silverstein K.A.T."/>
            <person name="Beckman K.B."/>
            <person name="Gohl D.M."/>
        </authorList>
    </citation>
    <scope>NUCLEOTIDE SEQUENCE</scope>
    <source>
        <strain evidence="8">Duluth1</strain>
        <tissue evidence="8">Whole animal</tissue>
    </source>
</reference>
<keyword evidence="3" id="KW-1015">Disulfide bond</keyword>
<dbReference type="Pfam" id="PF08205">
    <property type="entry name" value="C2-set_2"/>
    <property type="match status" value="1"/>
</dbReference>
<gene>
    <name evidence="8" type="ORF">DPMN_092841</name>
</gene>
<dbReference type="GO" id="GO:0005911">
    <property type="term" value="C:cell-cell junction"/>
    <property type="evidence" value="ECO:0007669"/>
    <property type="project" value="TreeGrafter"/>
</dbReference>
<reference evidence="8" key="2">
    <citation type="submission" date="2020-11" db="EMBL/GenBank/DDBJ databases">
        <authorList>
            <person name="McCartney M.A."/>
            <person name="Auch B."/>
            <person name="Kono T."/>
            <person name="Mallez S."/>
            <person name="Becker A."/>
            <person name="Gohl D.M."/>
            <person name="Silverstein K.A.T."/>
            <person name="Koren S."/>
            <person name="Bechman K.B."/>
            <person name="Herman A."/>
            <person name="Abrahante J.E."/>
            <person name="Garbe J."/>
        </authorList>
    </citation>
    <scope>NUCLEOTIDE SEQUENCE</scope>
    <source>
        <strain evidence="8">Duluth1</strain>
        <tissue evidence="8">Whole animal</tissue>
    </source>
</reference>
<protein>
    <recommendedName>
        <fullName evidence="7">Ig-like domain-containing protein</fullName>
    </recommendedName>
</protein>
<evidence type="ECO:0000313" key="9">
    <source>
        <dbReference type="Proteomes" id="UP000828390"/>
    </source>
</evidence>
<evidence type="ECO:0000256" key="6">
    <source>
        <dbReference type="SAM" id="SignalP"/>
    </source>
</evidence>
<feature type="signal peptide" evidence="6">
    <location>
        <begin position="1"/>
        <end position="17"/>
    </location>
</feature>
<dbReference type="PROSITE" id="PS50835">
    <property type="entry name" value="IG_LIKE"/>
    <property type="match status" value="2"/>
</dbReference>
<dbReference type="Proteomes" id="UP000828390">
    <property type="component" value="Unassembled WGS sequence"/>
</dbReference>
<sequence length="238" mass="24909">MFQIIALISMMFVGCSALTVTQAPADTAVLIGRNATIACIVTNKASSESVQWKFRSNGSSTFNPVTFDSNILGSATKYAIQTVYNLTIITAATSDEGVYRCTAGTTDYDAKLTVVDLPSSVSLTMNGAANAGTTVNLTCTANNGRPTPNLRWLINNVERTSSAILQTGSVSATGYGNSVSNLPLALTSDMDGQLAVCYVAYDGWNDAMNATLVLDINGSAAVRMSAVLVVLGMLFSLV</sequence>
<evidence type="ECO:0000259" key="7">
    <source>
        <dbReference type="PROSITE" id="PS50835"/>
    </source>
</evidence>
<evidence type="ECO:0000256" key="5">
    <source>
        <dbReference type="ARBA" id="ARBA00023319"/>
    </source>
</evidence>
<proteinExistence type="predicted"/>
<dbReference type="InterPro" id="IPR013162">
    <property type="entry name" value="CD80_C2-set"/>
</dbReference>
<dbReference type="GO" id="GO:0050839">
    <property type="term" value="F:cell adhesion molecule binding"/>
    <property type="evidence" value="ECO:0007669"/>
    <property type="project" value="TreeGrafter"/>
</dbReference>
<dbReference type="InterPro" id="IPR036179">
    <property type="entry name" value="Ig-like_dom_sf"/>
</dbReference>
<keyword evidence="4" id="KW-0325">Glycoprotein</keyword>
<keyword evidence="5" id="KW-0393">Immunoglobulin domain</keyword>
<name>A0A9D4L230_DREPO</name>
<organism evidence="8 9">
    <name type="scientific">Dreissena polymorpha</name>
    <name type="common">Zebra mussel</name>
    <name type="synonym">Mytilus polymorpha</name>
    <dbReference type="NCBI Taxonomy" id="45954"/>
    <lineage>
        <taxon>Eukaryota</taxon>
        <taxon>Metazoa</taxon>
        <taxon>Spiralia</taxon>
        <taxon>Lophotrochozoa</taxon>
        <taxon>Mollusca</taxon>
        <taxon>Bivalvia</taxon>
        <taxon>Autobranchia</taxon>
        <taxon>Heteroconchia</taxon>
        <taxon>Euheterodonta</taxon>
        <taxon>Imparidentia</taxon>
        <taxon>Neoheterodontei</taxon>
        <taxon>Myida</taxon>
        <taxon>Dreissenoidea</taxon>
        <taxon>Dreissenidae</taxon>
        <taxon>Dreissena</taxon>
    </lineage>
</organism>
<evidence type="ECO:0000256" key="4">
    <source>
        <dbReference type="ARBA" id="ARBA00023180"/>
    </source>
</evidence>
<dbReference type="GO" id="GO:0005886">
    <property type="term" value="C:plasma membrane"/>
    <property type="evidence" value="ECO:0007669"/>
    <property type="project" value="TreeGrafter"/>
</dbReference>